<dbReference type="Gene3D" id="3.10.180.10">
    <property type="entry name" value="2,3-Dihydroxybiphenyl 1,2-Dioxygenase, domain 1"/>
    <property type="match status" value="2"/>
</dbReference>
<dbReference type="PANTHER" id="PTHR35908">
    <property type="entry name" value="HYPOTHETICAL FUSION PROTEIN"/>
    <property type="match status" value="1"/>
</dbReference>
<accession>A0A401UWJ5</accession>
<evidence type="ECO:0000313" key="3">
    <source>
        <dbReference type="Proteomes" id="UP000288246"/>
    </source>
</evidence>
<dbReference type="OrthoDB" id="3286168at2"/>
<feature type="domain" description="Glyoxalase-like" evidence="1">
    <location>
        <begin position="132"/>
        <end position="240"/>
    </location>
</feature>
<evidence type="ECO:0000313" key="2">
    <source>
        <dbReference type="EMBL" id="GCD19028.1"/>
    </source>
</evidence>
<evidence type="ECO:0000259" key="1">
    <source>
        <dbReference type="Pfam" id="PF18029"/>
    </source>
</evidence>
<name>A0A401UWJ5_9CELL</name>
<dbReference type="EMBL" id="BHYL01000044">
    <property type="protein sequence ID" value="GCD19028.1"/>
    <property type="molecule type" value="Genomic_DNA"/>
</dbReference>
<sequence>MRVVWATIFLDLPEDRFPDGVAFWQAVTATHLSAPRGPGGEFATLLPGDGDAFLRVQRFDDGPRVHLDLHVDDVSAAAAHAVALGATELHREEHVVLASPGGFVFCVVPDGGERRRPAPVDGPRGGRARVDQLCLDIPAPLVDRERAFWSALTGWAVTGDTTRELVPLARPDGMPVRLLLQRLGDDDGRAEVTAHVDVAAAGPDRDDVVAEHEDQGAEVVARFARWTVMRDPAGLVYCLTGRSPDTGVVPV</sequence>
<reference evidence="2 3" key="1">
    <citation type="submission" date="2018-11" db="EMBL/GenBank/DDBJ databases">
        <title>Draft genome sequence of Cellulomonas takizawaensis strain TKZ-21.</title>
        <authorList>
            <person name="Yamamura H."/>
            <person name="Hayashi T."/>
            <person name="Hamada M."/>
            <person name="Serisawa Y."/>
            <person name="Matsuyama K."/>
            <person name="Nakagawa Y."/>
            <person name="Otoguro M."/>
            <person name="Yanagida F."/>
            <person name="Hayakawa M."/>
        </authorList>
    </citation>
    <scope>NUCLEOTIDE SEQUENCE [LARGE SCALE GENOMIC DNA]</scope>
    <source>
        <strain evidence="2 3">TKZ-21</strain>
    </source>
</reference>
<dbReference type="Proteomes" id="UP000288246">
    <property type="component" value="Unassembled WGS sequence"/>
</dbReference>
<dbReference type="AlphaFoldDB" id="A0A401UWJ5"/>
<feature type="domain" description="Glyoxalase-like" evidence="1">
    <location>
        <begin position="15"/>
        <end position="108"/>
    </location>
</feature>
<comment type="caution">
    <text evidence="2">The sequence shown here is derived from an EMBL/GenBank/DDBJ whole genome shotgun (WGS) entry which is preliminary data.</text>
</comment>
<dbReference type="RefSeq" id="WP_124341573.1">
    <property type="nucleotide sequence ID" value="NZ_BHYL01000044.1"/>
</dbReference>
<proteinExistence type="predicted"/>
<protein>
    <recommendedName>
        <fullName evidence="1">Glyoxalase-like domain-containing protein</fullName>
    </recommendedName>
</protein>
<gene>
    <name evidence="2" type="ORF">CTKZ_05900</name>
</gene>
<dbReference type="InterPro" id="IPR029068">
    <property type="entry name" value="Glyas_Bleomycin-R_OHBP_Dase"/>
</dbReference>
<dbReference type="PANTHER" id="PTHR35908:SF1">
    <property type="entry name" value="CONSERVED PROTEIN"/>
    <property type="match status" value="1"/>
</dbReference>
<dbReference type="InterPro" id="IPR041581">
    <property type="entry name" value="Glyoxalase_6"/>
</dbReference>
<dbReference type="Pfam" id="PF18029">
    <property type="entry name" value="Glyoxalase_6"/>
    <property type="match status" value="2"/>
</dbReference>
<dbReference type="SUPFAM" id="SSF54593">
    <property type="entry name" value="Glyoxalase/Bleomycin resistance protein/Dihydroxybiphenyl dioxygenase"/>
    <property type="match status" value="2"/>
</dbReference>
<keyword evidence="3" id="KW-1185">Reference proteome</keyword>
<organism evidence="2 3">
    <name type="scientific">Cellulomonas algicola</name>
    <dbReference type="NCBI Taxonomy" id="2071633"/>
    <lineage>
        <taxon>Bacteria</taxon>
        <taxon>Bacillati</taxon>
        <taxon>Actinomycetota</taxon>
        <taxon>Actinomycetes</taxon>
        <taxon>Micrococcales</taxon>
        <taxon>Cellulomonadaceae</taxon>
        <taxon>Cellulomonas</taxon>
    </lineage>
</organism>